<feature type="region of interest" description="Disordered" evidence="7">
    <location>
        <begin position="1"/>
        <end position="25"/>
    </location>
</feature>
<dbReference type="Proteomes" id="UP000325286">
    <property type="component" value="Chromosome"/>
</dbReference>
<keyword evidence="2" id="KW-1003">Cell membrane</keyword>
<feature type="domain" description="Polysaccharide chain length determinant N-terminal" evidence="9">
    <location>
        <begin position="34"/>
        <end position="116"/>
    </location>
</feature>
<keyword evidence="11" id="KW-1185">Reference proteome</keyword>
<dbReference type="GO" id="GO:0004713">
    <property type="term" value="F:protein tyrosine kinase activity"/>
    <property type="evidence" value="ECO:0007669"/>
    <property type="project" value="TreeGrafter"/>
</dbReference>
<feature type="transmembrane region" description="Helical" evidence="8">
    <location>
        <begin position="44"/>
        <end position="61"/>
    </location>
</feature>
<dbReference type="GO" id="GO:0005886">
    <property type="term" value="C:plasma membrane"/>
    <property type="evidence" value="ECO:0007669"/>
    <property type="project" value="UniProtKB-SubCell"/>
</dbReference>
<evidence type="ECO:0000256" key="7">
    <source>
        <dbReference type="SAM" id="MobiDB-lite"/>
    </source>
</evidence>
<evidence type="ECO:0000256" key="2">
    <source>
        <dbReference type="ARBA" id="ARBA00022475"/>
    </source>
</evidence>
<keyword evidence="5 8" id="KW-0472">Membrane</keyword>
<accession>A0A5B9QSD1</accession>
<feature type="compositionally biased region" description="Low complexity" evidence="7">
    <location>
        <begin position="498"/>
        <end position="515"/>
    </location>
</feature>
<feature type="coiled-coil region" evidence="6">
    <location>
        <begin position="197"/>
        <end position="269"/>
    </location>
</feature>
<dbReference type="PANTHER" id="PTHR32309:SF13">
    <property type="entry name" value="FERRIC ENTEROBACTIN TRANSPORT PROTEIN FEPE"/>
    <property type="match status" value="1"/>
</dbReference>
<dbReference type="InterPro" id="IPR050445">
    <property type="entry name" value="Bact_polysacc_biosynth/exp"/>
</dbReference>
<comment type="subcellular location">
    <subcellularLocation>
        <location evidence="1">Cell membrane</location>
        <topology evidence="1">Multi-pass membrane protein</topology>
    </subcellularLocation>
</comment>
<evidence type="ECO:0000256" key="8">
    <source>
        <dbReference type="SAM" id="Phobius"/>
    </source>
</evidence>
<evidence type="ECO:0000313" key="10">
    <source>
        <dbReference type="EMBL" id="QEG41904.1"/>
    </source>
</evidence>
<evidence type="ECO:0000256" key="6">
    <source>
        <dbReference type="SAM" id="Coils"/>
    </source>
</evidence>
<dbReference type="KEGG" id="rul:UC8_39320"/>
<dbReference type="EMBL" id="CP042914">
    <property type="protein sequence ID" value="QEG41904.1"/>
    <property type="molecule type" value="Genomic_DNA"/>
</dbReference>
<dbReference type="PANTHER" id="PTHR32309">
    <property type="entry name" value="TYROSINE-PROTEIN KINASE"/>
    <property type="match status" value="1"/>
</dbReference>
<protein>
    <submittedName>
        <fullName evidence="10">Chain length determinant protein</fullName>
    </submittedName>
</protein>
<keyword evidence="6" id="KW-0175">Coiled coil</keyword>
<organism evidence="10 11">
    <name type="scientific">Roseimaritima ulvae</name>
    <dbReference type="NCBI Taxonomy" id="980254"/>
    <lineage>
        <taxon>Bacteria</taxon>
        <taxon>Pseudomonadati</taxon>
        <taxon>Planctomycetota</taxon>
        <taxon>Planctomycetia</taxon>
        <taxon>Pirellulales</taxon>
        <taxon>Pirellulaceae</taxon>
        <taxon>Roseimaritima</taxon>
    </lineage>
</organism>
<evidence type="ECO:0000259" key="9">
    <source>
        <dbReference type="Pfam" id="PF02706"/>
    </source>
</evidence>
<dbReference type="AlphaFoldDB" id="A0A5B9QSD1"/>
<evidence type="ECO:0000256" key="4">
    <source>
        <dbReference type="ARBA" id="ARBA00022989"/>
    </source>
</evidence>
<feature type="region of interest" description="Disordered" evidence="7">
    <location>
        <begin position="494"/>
        <end position="525"/>
    </location>
</feature>
<proteinExistence type="predicted"/>
<sequence length="525" mass="58134">MVSGRAGNMTQREFGTLTHTTTTPAGGSEVTPVDLLYRLWRRKVWALAMIALCVLTSWFYLQRAPRQYEIRANLLLQPGAHGLRVGEMHNGRPDAELIATHSEILSSRKLLTQAVESYRASAEVELEAADPPQLPPELLVEQLSEQLTVKRVVGTRVLNVALRWGDREQGKALVEHLFECYQSLLFDLNQGGQVEALSTLAATERELRAELTELQQQYRTLRESSPLVGDIDAGLTPQQTLIDELSASYAEVRSRRIGLENRLAALDDERSGQHVARRPRLQDGSTELVSTASLTTISDEDQAAETGWAALQMLSDIDLKGLQDPVAIQQELFQAEVRRQELIKKYRGKHPDLQAVENQIADWKARLQVLADRAPLTMERELRAAKLQEEHLHQLYEQELAEAKQLDQHRLEQIHLRAQMEQVQTLHGSILSQLTDLRLNNKVTTEGGADLRVMVLDEAMASLKPVWPNNKLVLGGGLLIGLVGSSVLTLIPVPRPDSPSAASPSDTSSTDGSAANDQGGEPCTA</sequence>
<evidence type="ECO:0000256" key="5">
    <source>
        <dbReference type="ARBA" id="ARBA00023136"/>
    </source>
</evidence>
<keyword evidence="4 8" id="KW-1133">Transmembrane helix</keyword>
<dbReference type="InterPro" id="IPR003856">
    <property type="entry name" value="LPS_length_determ_N"/>
</dbReference>
<evidence type="ECO:0000313" key="11">
    <source>
        <dbReference type="Proteomes" id="UP000325286"/>
    </source>
</evidence>
<keyword evidence="3 8" id="KW-0812">Transmembrane</keyword>
<gene>
    <name evidence="10" type="ORF">UC8_39320</name>
</gene>
<evidence type="ECO:0000256" key="3">
    <source>
        <dbReference type="ARBA" id="ARBA00022692"/>
    </source>
</evidence>
<name>A0A5B9QSD1_9BACT</name>
<evidence type="ECO:0000256" key="1">
    <source>
        <dbReference type="ARBA" id="ARBA00004651"/>
    </source>
</evidence>
<dbReference type="Pfam" id="PF02706">
    <property type="entry name" value="Wzz"/>
    <property type="match status" value="1"/>
</dbReference>
<reference evidence="10 11" key="1">
    <citation type="submission" date="2019-08" db="EMBL/GenBank/DDBJ databases">
        <title>Deep-cultivation of Planctomycetes and their phenomic and genomic characterization uncovers novel biology.</title>
        <authorList>
            <person name="Wiegand S."/>
            <person name="Jogler M."/>
            <person name="Boedeker C."/>
            <person name="Pinto D."/>
            <person name="Vollmers J."/>
            <person name="Rivas-Marin E."/>
            <person name="Kohn T."/>
            <person name="Peeters S.H."/>
            <person name="Heuer A."/>
            <person name="Rast P."/>
            <person name="Oberbeckmann S."/>
            <person name="Bunk B."/>
            <person name="Jeske O."/>
            <person name="Meyerdierks A."/>
            <person name="Storesund J.E."/>
            <person name="Kallscheuer N."/>
            <person name="Luecker S."/>
            <person name="Lage O.M."/>
            <person name="Pohl T."/>
            <person name="Merkel B.J."/>
            <person name="Hornburger P."/>
            <person name="Mueller R.-W."/>
            <person name="Bruemmer F."/>
            <person name="Labrenz M."/>
            <person name="Spormann A.M."/>
            <person name="Op den Camp H."/>
            <person name="Overmann J."/>
            <person name="Amann R."/>
            <person name="Jetten M.S.M."/>
            <person name="Mascher T."/>
            <person name="Medema M.H."/>
            <person name="Devos D.P."/>
            <person name="Kaster A.-K."/>
            <person name="Ovreas L."/>
            <person name="Rohde M."/>
            <person name="Galperin M.Y."/>
            <person name="Jogler C."/>
        </authorList>
    </citation>
    <scope>NUCLEOTIDE SEQUENCE [LARGE SCALE GENOMIC DNA]</scope>
    <source>
        <strain evidence="10 11">UC8</strain>
    </source>
</reference>